<name>A0A9W8A2V1_9FUNG</name>
<feature type="compositionally biased region" description="Low complexity" evidence="1">
    <location>
        <begin position="115"/>
        <end position="129"/>
    </location>
</feature>
<evidence type="ECO:0000313" key="2">
    <source>
        <dbReference type="EMBL" id="KAJ1917076.1"/>
    </source>
</evidence>
<proteinExistence type="predicted"/>
<evidence type="ECO:0000256" key="1">
    <source>
        <dbReference type="SAM" id="MobiDB-lite"/>
    </source>
</evidence>
<protein>
    <submittedName>
        <fullName evidence="2">Isoamyl acetate-hydrolyzing esterase</fullName>
    </submittedName>
</protein>
<dbReference type="InterPro" id="IPR045136">
    <property type="entry name" value="Iah1-like"/>
</dbReference>
<keyword evidence="3" id="KW-1185">Reference proteome</keyword>
<feature type="region of interest" description="Disordered" evidence="1">
    <location>
        <begin position="112"/>
        <end position="131"/>
    </location>
</feature>
<dbReference type="OrthoDB" id="671439at2759"/>
<dbReference type="Gene3D" id="3.40.50.1110">
    <property type="entry name" value="SGNH hydrolase"/>
    <property type="match status" value="1"/>
</dbReference>
<organism evidence="2 3">
    <name type="scientific">Mycoemilia scoparia</name>
    <dbReference type="NCBI Taxonomy" id="417184"/>
    <lineage>
        <taxon>Eukaryota</taxon>
        <taxon>Fungi</taxon>
        <taxon>Fungi incertae sedis</taxon>
        <taxon>Zoopagomycota</taxon>
        <taxon>Kickxellomycotina</taxon>
        <taxon>Kickxellomycetes</taxon>
        <taxon>Kickxellales</taxon>
        <taxon>Kickxellaceae</taxon>
        <taxon>Mycoemilia</taxon>
    </lineage>
</organism>
<accession>A0A9W8A2V1</accession>
<dbReference type="InterPro" id="IPR036514">
    <property type="entry name" value="SGNH_hydro_sf"/>
</dbReference>
<dbReference type="AlphaFoldDB" id="A0A9W8A2V1"/>
<dbReference type="GO" id="GO:0016788">
    <property type="term" value="F:hydrolase activity, acting on ester bonds"/>
    <property type="evidence" value="ECO:0007669"/>
    <property type="project" value="InterPro"/>
</dbReference>
<dbReference type="EMBL" id="JANBPU010000082">
    <property type="protein sequence ID" value="KAJ1917076.1"/>
    <property type="molecule type" value="Genomic_DNA"/>
</dbReference>
<dbReference type="PANTHER" id="PTHR14209:SF19">
    <property type="entry name" value="ISOAMYL ACETATE-HYDROLYZING ESTERASE 1 HOMOLOG"/>
    <property type="match status" value="1"/>
</dbReference>
<dbReference type="Proteomes" id="UP001150538">
    <property type="component" value="Unassembled WGS sequence"/>
</dbReference>
<reference evidence="2" key="1">
    <citation type="submission" date="2022-07" db="EMBL/GenBank/DDBJ databases">
        <title>Phylogenomic reconstructions and comparative analyses of Kickxellomycotina fungi.</title>
        <authorList>
            <person name="Reynolds N.K."/>
            <person name="Stajich J.E."/>
            <person name="Barry K."/>
            <person name="Grigoriev I.V."/>
            <person name="Crous P."/>
            <person name="Smith M.E."/>
        </authorList>
    </citation>
    <scope>NUCLEOTIDE SEQUENCE</scope>
    <source>
        <strain evidence="2">NBRC 100468</strain>
    </source>
</reference>
<dbReference type="InterPro" id="IPR001087">
    <property type="entry name" value="GDSL"/>
</dbReference>
<gene>
    <name evidence="2" type="primary">IAH1_1</name>
    <name evidence="2" type="ORF">H4219_003420</name>
</gene>
<dbReference type="SUPFAM" id="SSF52266">
    <property type="entry name" value="SGNH hydrolase"/>
    <property type="match status" value="1"/>
</dbReference>
<dbReference type="PANTHER" id="PTHR14209">
    <property type="entry name" value="ISOAMYL ACETATE-HYDROLYZING ESTERASE 1"/>
    <property type="match status" value="1"/>
</dbReference>
<sequence length="230" mass="26485">MPHIFFGANDAAFETHPQHVPVSRYIQNIQQMVNLITNPESQYYIPEVKILLISPPPVGDKLWIKHCCIDKNPNDHKNNHPSVNDNNIQIYNRSNGHVLKYVEALEEFSQLYNPSNNNNNNSSSSSSSSDGEKRVCFVNVWKSIMTEHKKLPEDLRNNQWDGFDQFTVDGLHLSQHGYQVVVDEILKVIGQNWPELVPENLPLHAPYWKDIVDSTKFNDEDHSCEKLLVI</sequence>
<comment type="caution">
    <text evidence="2">The sequence shown here is derived from an EMBL/GenBank/DDBJ whole genome shotgun (WGS) entry which is preliminary data.</text>
</comment>
<evidence type="ECO:0000313" key="3">
    <source>
        <dbReference type="Proteomes" id="UP001150538"/>
    </source>
</evidence>
<dbReference type="Pfam" id="PF00657">
    <property type="entry name" value="Lipase_GDSL"/>
    <property type="match status" value="1"/>
</dbReference>